<evidence type="ECO:0000313" key="9">
    <source>
        <dbReference type="Proteomes" id="UP000020218"/>
    </source>
</evidence>
<dbReference type="PANTHER" id="PTHR32322">
    <property type="entry name" value="INNER MEMBRANE TRANSPORTER"/>
    <property type="match status" value="1"/>
</dbReference>
<dbReference type="EMBL" id="JFAX01000011">
    <property type="protein sequence ID" value="EXI67271.1"/>
    <property type="molecule type" value="Genomic_DNA"/>
</dbReference>
<evidence type="ECO:0000256" key="6">
    <source>
        <dbReference type="SAM" id="Phobius"/>
    </source>
</evidence>
<reference evidence="8" key="1">
    <citation type="submission" date="2014-02" db="EMBL/GenBank/DDBJ databases">
        <title>Expanding our view of genomic diversity in Candidatus Accumulibacter clades.</title>
        <authorList>
            <person name="Skennerton C.T."/>
            <person name="Barr J.J."/>
            <person name="Slater F.R."/>
            <person name="Bond P.L."/>
            <person name="Tyson G.W."/>
        </authorList>
    </citation>
    <scope>NUCLEOTIDE SEQUENCE [LARGE SCALE GENOMIC DNA]</scope>
</reference>
<dbReference type="Pfam" id="PF00892">
    <property type="entry name" value="EamA"/>
    <property type="match status" value="1"/>
</dbReference>
<dbReference type="STRING" id="1454001.AW08_02106"/>
<protein>
    <submittedName>
        <fullName evidence="8">EamA-like transporter family protein</fullName>
    </submittedName>
</protein>
<comment type="similarity">
    <text evidence="2">Belongs to the EamA transporter family.</text>
</comment>
<feature type="transmembrane region" description="Helical" evidence="6">
    <location>
        <begin position="69"/>
        <end position="90"/>
    </location>
</feature>
<evidence type="ECO:0000259" key="7">
    <source>
        <dbReference type="Pfam" id="PF00892"/>
    </source>
</evidence>
<dbReference type="AlphaFoldDB" id="A0A011MXG8"/>
<evidence type="ECO:0000256" key="5">
    <source>
        <dbReference type="ARBA" id="ARBA00023136"/>
    </source>
</evidence>
<evidence type="ECO:0000256" key="3">
    <source>
        <dbReference type="ARBA" id="ARBA00022692"/>
    </source>
</evidence>
<keyword evidence="9" id="KW-1185">Reference proteome</keyword>
<feature type="transmembrane region" description="Helical" evidence="6">
    <location>
        <begin position="41"/>
        <end position="63"/>
    </location>
</feature>
<proteinExistence type="inferred from homology"/>
<dbReference type="InterPro" id="IPR000620">
    <property type="entry name" value="EamA_dom"/>
</dbReference>
<name>A0A011MXG8_9PROT</name>
<accession>A0A011MXG8</accession>
<keyword evidence="4 6" id="KW-1133">Transmembrane helix</keyword>
<evidence type="ECO:0000313" key="8">
    <source>
        <dbReference type="EMBL" id="EXI67271.1"/>
    </source>
</evidence>
<feature type="transmembrane region" description="Helical" evidence="6">
    <location>
        <begin position="12"/>
        <end position="29"/>
    </location>
</feature>
<sequence>MLAHVSPWLLAARLYLGSGIGLFLIRCLQRMPAVSLARGERGWLAGAILSGGVIAPALLMLGLQRTPASGASLLLNAEGVLTALLAWFVFHESFDRRVAFGMLAIVAGAVVLTWPGEARFAGSEAALLVLGACLAWAIDNNLTRKVSLADASFIAMSKGLAAGTTNLLLALVLDAAWPRAKVVIAPRLWGLPATGQA</sequence>
<feature type="transmembrane region" description="Helical" evidence="6">
    <location>
        <begin position="97"/>
        <end position="114"/>
    </location>
</feature>
<feature type="domain" description="EamA" evidence="7">
    <location>
        <begin position="2"/>
        <end position="113"/>
    </location>
</feature>
<gene>
    <name evidence="8" type="ORF">AW08_02106</name>
</gene>
<comment type="subcellular location">
    <subcellularLocation>
        <location evidence="1">Membrane</location>
        <topology evidence="1">Multi-pass membrane protein</topology>
    </subcellularLocation>
</comment>
<dbReference type="PATRIC" id="fig|1454001.3.peg.2152"/>
<organism evidence="8 9">
    <name type="scientific">Candidatus Accumulibacter adjunctus</name>
    <dbReference type="NCBI Taxonomy" id="1454001"/>
    <lineage>
        <taxon>Bacteria</taxon>
        <taxon>Pseudomonadati</taxon>
        <taxon>Pseudomonadota</taxon>
        <taxon>Betaproteobacteria</taxon>
        <taxon>Candidatus Accumulibacter</taxon>
    </lineage>
</organism>
<dbReference type="InterPro" id="IPR050638">
    <property type="entry name" value="AA-Vitamin_Transporters"/>
</dbReference>
<evidence type="ECO:0000256" key="2">
    <source>
        <dbReference type="ARBA" id="ARBA00007362"/>
    </source>
</evidence>
<dbReference type="Gene3D" id="1.10.3730.20">
    <property type="match status" value="1"/>
</dbReference>
<evidence type="ECO:0000256" key="4">
    <source>
        <dbReference type="ARBA" id="ARBA00022989"/>
    </source>
</evidence>
<dbReference type="GO" id="GO:0016020">
    <property type="term" value="C:membrane"/>
    <property type="evidence" value="ECO:0007669"/>
    <property type="project" value="UniProtKB-SubCell"/>
</dbReference>
<dbReference type="InterPro" id="IPR037185">
    <property type="entry name" value="EmrE-like"/>
</dbReference>
<keyword evidence="5 6" id="KW-0472">Membrane</keyword>
<evidence type="ECO:0000256" key="1">
    <source>
        <dbReference type="ARBA" id="ARBA00004141"/>
    </source>
</evidence>
<dbReference type="SUPFAM" id="SSF103481">
    <property type="entry name" value="Multidrug resistance efflux transporter EmrE"/>
    <property type="match status" value="1"/>
</dbReference>
<dbReference type="Proteomes" id="UP000020218">
    <property type="component" value="Unassembled WGS sequence"/>
</dbReference>
<keyword evidence="3 6" id="KW-0812">Transmembrane</keyword>
<feature type="transmembrane region" description="Helical" evidence="6">
    <location>
        <begin position="120"/>
        <end position="138"/>
    </location>
</feature>
<dbReference type="PANTHER" id="PTHR32322:SF2">
    <property type="entry name" value="EAMA DOMAIN-CONTAINING PROTEIN"/>
    <property type="match status" value="1"/>
</dbReference>
<comment type="caution">
    <text evidence="8">The sequence shown here is derived from an EMBL/GenBank/DDBJ whole genome shotgun (WGS) entry which is preliminary data.</text>
</comment>